<dbReference type="EMBL" id="MNCJ02000331">
    <property type="protein sequence ID" value="KAF5760860.1"/>
    <property type="molecule type" value="Genomic_DNA"/>
</dbReference>
<evidence type="ECO:0000256" key="1">
    <source>
        <dbReference type="SAM" id="SignalP"/>
    </source>
</evidence>
<dbReference type="Proteomes" id="UP000215914">
    <property type="component" value="Chromosome 16"/>
</dbReference>
<proteinExistence type="predicted"/>
<reference evidence="3" key="2">
    <citation type="submission" date="2017-02" db="EMBL/GenBank/DDBJ databases">
        <title>Sunflower complete genome.</title>
        <authorList>
            <person name="Langlade N."/>
            <person name="Munos S."/>
        </authorList>
    </citation>
    <scope>NUCLEOTIDE SEQUENCE [LARGE SCALE GENOMIC DNA]</scope>
    <source>
        <tissue evidence="3">Leaves</tissue>
    </source>
</reference>
<dbReference type="InParanoid" id="A0A251S149"/>
<sequence length="78" mass="8313">MASIRFVALLLVLVIASSVSNHLTGVGAQKVLKMTCTTSCCRYVNCEQLCKEKESESTALCKPDEKCNGYGGLCCCAS</sequence>
<dbReference type="EMBL" id="CM007905">
    <property type="protein sequence ID" value="OTF92183.1"/>
    <property type="molecule type" value="Genomic_DNA"/>
</dbReference>
<accession>A0A251S149</accession>
<evidence type="ECO:0000313" key="4">
    <source>
        <dbReference type="Proteomes" id="UP000215914"/>
    </source>
</evidence>
<name>A0A251S149_HELAN</name>
<evidence type="ECO:0000313" key="2">
    <source>
        <dbReference type="EMBL" id="KAF5760860.1"/>
    </source>
</evidence>
<organism evidence="3 4">
    <name type="scientific">Helianthus annuus</name>
    <name type="common">Common sunflower</name>
    <dbReference type="NCBI Taxonomy" id="4232"/>
    <lineage>
        <taxon>Eukaryota</taxon>
        <taxon>Viridiplantae</taxon>
        <taxon>Streptophyta</taxon>
        <taxon>Embryophyta</taxon>
        <taxon>Tracheophyta</taxon>
        <taxon>Spermatophyta</taxon>
        <taxon>Magnoliopsida</taxon>
        <taxon>eudicotyledons</taxon>
        <taxon>Gunneridae</taxon>
        <taxon>Pentapetalae</taxon>
        <taxon>asterids</taxon>
        <taxon>campanulids</taxon>
        <taxon>Asterales</taxon>
        <taxon>Asteraceae</taxon>
        <taxon>Asteroideae</taxon>
        <taxon>Heliantheae alliance</taxon>
        <taxon>Heliantheae</taxon>
        <taxon>Helianthus</taxon>
    </lineage>
</organism>
<dbReference type="Gramene" id="mRNA:HanXRQr2_Chr16g0758341">
    <property type="protein sequence ID" value="mRNA:HanXRQr2_Chr16g0758341"/>
    <property type="gene ID" value="HanXRQr2_Chr16g0758341"/>
</dbReference>
<reference evidence="2 4" key="1">
    <citation type="journal article" date="2017" name="Nature">
        <title>The sunflower genome provides insights into oil metabolism, flowering and Asterid evolution.</title>
        <authorList>
            <person name="Badouin H."/>
            <person name="Gouzy J."/>
            <person name="Grassa C.J."/>
            <person name="Murat F."/>
            <person name="Staton S.E."/>
            <person name="Cottret L."/>
            <person name="Lelandais-Briere C."/>
            <person name="Owens G.L."/>
            <person name="Carrere S."/>
            <person name="Mayjonade B."/>
            <person name="Legrand L."/>
            <person name="Gill N."/>
            <person name="Kane N.C."/>
            <person name="Bowers J.E."/>
            <person name="Hubner S."/>
            <person name="Bellec A."/>
            <person name="Berard A."/>
            <person name="Berges H."/>
            <person name="Blanchet N."/>
            <person name="Boniface M.C."/>
            <person name="Brunel D."/>
            <person name="Catrice O."/>
            <person name="Chaidir N."/>
            <person name="Claudel C."/>
            <person name="Donnadieu C."/>
            <person name="Faraut T."/>
            <person name="Fievet G."/>
            <person name="Helmstetter N."/>
            <person name="King M."/>
            <person name="Knapp S.J."/>
            <person name="Lai Z."/>
            <person name="Le Paslier M.C."/>
            <person name="Lippi Y."/>
            <person name="Lorenzon L."/>
            <person name="Mandel J.R."/>
            <person name="Marage G."/>
            <person name="Marchand G."/>
            <person name="Marquand E."/>
            <person name="Bret-Mestries E."/>
            <person name="Morien E."/>
            <person name="Nambeesan S."/>
            <person name="Nguyen T."/>
            <person name="Pegot-Espagnet P."/>
            <person name="Pouilly N."/>
            <person name="Raftis F."/>
            <person name="Sallet E."/>
            <person name="Schiex T."/>
            <person name="Thomas J."/>
            <person name="Vandecasteele C."/>
            <person name="Vares D."/>
            <person name="Vear F."/>
            <person name="Vautrin S."/>
            <person name="Crespi M."/>
            <person name="Mangin B."/>
            <person name="Burke J.M."/>
            <person name="Salse J."/>
            <person name="Munos S."/>
            <person name="Vincourt P."/>
            <person name="Rieseberg L.H."/>
            <person name="Langlade N.B."/>
        </authorList>
    </citation>
    <scope>NUCLEOTIDE SEQUENCE [LARGE SCALE GENOMIC DNA]</scope>
    <source>
        <strain evidence="4">cv. SF193</strain>
        <tissue evidence="2">Leaves</tissue>
    </source>
</reference>
<feature type="signal peptide" evidence="1">
    <location>
        <begin position="1"/>
        <end position="20"/>
    </location>
</feature>
<dbReference type="AlphaFoldDB" id="A0A251S149"/>
<protein>
    <submittedName>
        <fullName evidence="3">Uncharacterized protein</fullName>
    </submittedName>
</protein>
<evidence type="ECO:0000313" key="3">
    <source>
        <dbReference type="EMBL" id="OTF92183.1"/>
    </source>
</evidence>
<feature type="chain" id="PRO_5041059914" evidence="1">
    <location>
        <begin position="21"/>
        <end position="78"/>
    </location>
</feature>
<gene>
    <name evidence="3" type="ORF">HannXRQ_Chr16g0519071</name>
    <name evidence="2" type="ORF">HanXRQr2_Chr16g0758341</name>
</gene>
<keyword evidence="4" id="KW-1185">Reference proteome</keyword>
<keyword evidence="1" id="KW-0732">Signal</keyword>
<reference evidence="2" key="3">
    <citation type="submission" date="2020-06" db="EMBL/GenBank/DDBJ databases">
        <title>Helianthus annuus Genome sequencing and assembly Release 2.</title>
        <authorList>
            <person name="Gouzy J."/>
            <person name="Langlade N."/>
            <person name="Munos S."/>
        </authorList>
    </citation>
    <scope>NUCLEOTIDE SEQUENCE</scope>
    <source>
        <tissue evidence="2">Leaves</tissue>
    </source>
</reference>